<evidence type="ECO:0000313" key="11">
    <source>
        <dbReference type="EMBL" id="OGL79343.1"/>
    </source>
</evidence>
<name>A0A1F7UM29_9BACT</name>
<dbReference type="Pfam" id="PF00768">
    <property type="entry name" value="Peptidase_S11"/>
    <property type="match status" value="1"/>
</dbReference>
<evidence type="ECO:0000256" key="5">
    <source>
        <dbReference type="ARBA" id="ARBA00022984"/>
    </source>
</evidence>
<dbReference type="PANTHER" id="PTHR35333:SF3">
    <property type="entry name" value="BETA-LACTAMASE-TYPE TRANSPEPTIDASE FOLD CONTAINING PROTEIN"/>
    <property type="match status" value="1"/>
</dbReference>
<evidence type="ECO:0000256" key="4">
    <source>
        <dbReference type="ARBA" id="ARBA00022960"/>
    </source>
</evidence>
<accession>A0A1F7UM29</accession>
<sequence length="317" mass="34060">MKEIIGLLITLSSLLVGSRGGGDGGEYSWRAEEAGEREAAAGRGQTEGDAVPAQLPEVRRIPERVPGVVRPMVDAEGTLVLDAGTGRVLYAERSDTVRPLASLTKLMTALVARATLADLEARVTIVREDYAGNGRTYMYAGDVVTVRDLFFLALVSSSNDAAAALARATGRTHSQFVAAMNEKAKGLRLTRTRFTDPTGLDAGNVSTAQEAARILQTALADPVLREILSTEEYRFTTENDTRARTAVSTNRLLGASAFDIIGGKTGYIDESGYNFAVEVAGMRNELLTIVVLGAKSEEARFAIVKDLVAWAERAWKF</sequence>
<keyword evidence="4" id="KW-0133">Cell shape</keyword>
<dbReference type="Proteomes" id="UP000176604">
    <property type="component" value="Unassembled WGS sequence"/>
</dbReference>
<dbReference type="EMBL" id="MGEF01000011">
    <property type="protein sequence ID" value="OGL79343.1"/>
    <property type="molecule type" value="Genomic_DNA"/>
</dbReference>
<evidence type="ECO:0000256" key="1">
    <source>
        <dbReference type="ARBA" id="ARBA00007164"/>
    </source>
</evidence>
<proteinExistence type="inferred from homology"/>
<protein>
    <recommendedName>
        <fullName evidence="10">Peptidase S11 D-alanyl-D-alanine carboxypeptidase A N-terminal domain-containing protein</fullName>
    </recommendedName>
</protein>
<dbReference type="GO" id="GO:0046677">
    <property type="term" value="P:response to antibiotic"/>
    <property type="evidence" value="ECO:0007669"/>
    <property type="project" value="InterPro"/>
</dbReference>
<dbReference type="GO" id="GO:0009252">
    <property type="term" value="P:peptidoglycan biosynthetic process"/>
    <property type="evidence" value="ECO:0007669"/>
    <property type="project" value="UniProtKB-KW"/>
</dbReference>
<reference evidence="11 12" key="1">
    <citation type="journal article" date="2016" name="Nat. Commun.">
        <title>Thousands of microbial genomes shed light on interconnected biogeochemical processes in an aquifer system.</title>
        <authorList>
            <person name="Anantharaman K."/>
            <person name="Brown C.T."/>
            <person name="Hug L.A."/>
            <person name="Sharon I."/>
            <person name="Castelle C.J."/>
            <person name="Probst A.J."/>
            <person name="Thomas B.C."/>
            <person name="Singh A."/>
            <person name="Wilkins M.J."/>
            <person name="Karaoz U."/>
            <person name="Brodie E.L."/>
            <person name="Williams K.H."/>
            <person name="Hubbard S.S."/>
            <person name="Banfield J.F."/>
        </authorList>
    </citation>
    <scope>NUCLEOTIDE SEQUENCE [LARGE SCALE GENOMIC DNA]</scope>
</reference>
<evidence type="ECO:0000256" key="9">
    <source>
        <dbReference type="RuleBase" id="RU004016"/>
    </source>
</evidence>
<keyword evidence="2" id="KW-0732">Signal</keyword>
<evidence type="ECO:0000313" key="12">
    <source>
        <dbReference type="Proteomes" id="UP000176604"/>
    </source>
</evidence>
<evidence type="ECO:0000256" key="6">
    <source>
        <dbReference type="ARBA" id="ARBA00023316"/>
    </source>
</evidence>
<gene>
    <name evidence="11" type="ORF">A3J43_01155</name>
</gene>
<keyword evidence="6" id="KW-0961">Cell wall biogenesis/degradation</keyword>
<dbReference type="InterPro" id="IPR018044">
    <property type="entry name" value="Peptidase_S11"/>
</dbReference>
<dbReference type="PANTHER" id="PTHR35333">
    <property type="entry name" value="BETA-LACTAMASE"/>
    <property type="match status" value="1"/>
</dbReference>
<dbReference type="STRING" id="1802397.A3J43_01155"/>
<dbReference type="GO" id="GO:0008800">
    <property type="term" value="F:beta-lactamase activity"/>
    <property type="evidence" value="ECO:0007669"/>
    <property type="project" value="InterPro"/>
</dbReference>
<feature type="binding site" evidence="8">
    <location>
        <position position="264"/>
    </location>
    <ligand>
        <name>substrate</name>
    </ligand>
</feature>
<dbReference type="GO" id="GO:0006508">
    <property type="term" value="P:proteolysis"/>
    <property type="evidence" value="ECO:0007669"/>
    <property type="project" value="InterPro"/>
</dbReference>
<dbReference type="GO" id="GO:0008360">
    <property type="term" value="P:regulation of cell shape"/>
    <property type="evidence" value="ECO:0007669"/>
    <property type="project" value="UniProtKB-KW"/>
</dbReference>
<keyword evidence="3" id="KW-0378">Hydrolase</keyword>
<evidence type="ECO:0000256" key="7">
    <source>
        <dbReference type="PIRSR" id="PIRSR618044-1"/>
    </source>
</evidence>
<comment type="similarity">
    <text evidence="1 9">Belongs to the peptidase S11 family.</text>
</comment>
<dbReference type="SUPFAM" id="SSF56601">
    <property type="entry name" value="beta-lactamase/transpeptidase-like"/>
    <property type="match status" value="1"/>
</dbReference>
<keyword evidence="5" id="KW-0573">Peptidoglycan synthesis</keyword>
<evidence type="ECO:0000256" key="2">
    <source>
        <dbReference type="ARBA" id="ARBA00022729"/>
    </source>
</evidence>
<dbReference type="GO" id="GO:0071555">
    <property type="term" value="P:cell wall organization"/>
    <property type="evidence" value="ECO:0007669"/>
    <property type="project" value="UniProtKB-KW"/>
</dbReference>
<evidence type="ECO:0000256" key="8">
    <source>
        <dbReference type="PIRSR" id="PIRSR618044-2"/>
    </source>
</evidence>
<feature type="active site" description="Proton acceptor" evidence="7">
    <location>
        <position position="105"/>
    </location>
</feature>
<dbReference type="Gene3D" id="3.40.710.10">
    <property type="entry name" value="DD-peptidase/beta-lactamase superfamily"/>
    <property type="match status" value="1"/>
</dbReference>
<feature type="active site" description="Acyl-ester intermediate" evidence="7">
    <location>
        <position position="102"/>
    </location>
</feature>
<evidence type="ECO:0000256" key="3">
    <source>
        <dbReference type="ARBA" id="ARBA00022801"/>
    </source>
</evidence>
<dbReference type="InterPro" id="IPR001967">
    <property type="entry name" value="Peptidase_S11_N"/>
</dbReference>
<dbReference type="InterPro" id="IPR012338">
    <property type="entry name" value="Beta-lactam/transpept-like"/>
</dbReference>
<evidence type="ECO:0000259" key="10">
    <source>
        <dbReference type="Pfam" id="PF00768"/>
    </source>
</evidence>
<dbReference type="InterPro" id="IPR000871">
    <property type="entry name" value="Beta-lactam_class-A"/>
</dbReference>
<dbReference type="PRINTS" id="PR00725">
    <property type="entry name" value="DADACBPTASE1"/>
</dbReference>
<feature type="active site" evidence="7">
    <location>
        <position position="157"/>
    </location>
</feature>
<feature type="domain" description="Peptidase S11 D-alanyl-D-alanine carboxypeptidase A N-terminal" evidence="10">
    <location>
        <begin position="70"/>
        <end position="295"/>
    </location>
</feature>
<comment type="caution">
    <text evidence="11">The sequence shown here is derived from an EMBL/GenBank/DDBJ whole genome shotgun (WGS) entry which is preliminary data.</text>
</comment>
<dbReference type="AlphaFoldDB" id="A0A1F7UM29"/>
<dbReference type="GO" id="GO:0030655">
    <property type="term" value="P:beta-lactam antibiotic catabolic process"/>
    <property type="evidence" value="ECO:0007669"/>
    <property type="project" value="InterPro"/>
</dbReference>
<dbReference type="GO" id="GO:0009002">
    <property type="term" value="F:serine-type D-Ala-D-Ala carboxypeptidase activity"/>
    <property type="evidence" value="ECO:0007669"/>
    <property type="project" value="InterPro"/>
</dbReference>
<organism evidence="11 12">
    <name type="scientific">Candidatus Uhrbacteria bacterium RIFCSPHIGHO2_12_FULL_54_23</name>
    <dbReference type="NCBI Taxonomy" id="1802397"/>
    <lineage>
        <taxon>Bacteria</taxon>
        <taxon>Candidatus Uhriibacteriota</taxon>
    </lineage>
</organism>